<dbReference type="PANTHER" id="PTHR23052">
    <property type="entry name" value="AXONEMAL DYNEIN LIGHT CHAIN DOMAIN-CONTAINING PROTEIN 1"/>
    <property type="match status" value="1"/>
</dbReference>
<dbReference type="PANTHER" id="PTHR23052:SF1">
    <property type="entry name" value="AXONEMAL DYNEIN LIGHT CHAIN DOMAIN-CONTAINING PROTEIN 1"/>
    <property type="match status" value="1"/>
</dbReference>
<dbReference type="Proteomes" id="UP000192578">
    <property type="component" value="Unassembled WGS sequence"/>
</dbReference>
<organism evidence="2 3">
    <name type="scientific">Hypsibius exemplaris</name>
    <name type="common">Freshwater tardigrade</name>
    <dbReference type="NCBI Taxonomy" id="2072580"/>
    <lineage>
        <taxon>Eukaryota</taxon>
        <taxon>Metazoa</taxon>
        <taxon>Ecdysozoa</taxon>
        <taxon>Tardigrada</taxon>
        <taxon>Eutardigrada</taxon>
        <taxon>Parachela</taxon>
        <taxon>Hypsibioidea</taxon>
        <taxon>Hypsibiidae</taxon>
        <taxon>Hypsibius</taxon>
    </lineage>
</organism>
<keyword evidence="3" id="KW-1185">Reference proteome</keyword>
<gene>
    <name evidence="2" type="ORF">BV898_10115</name>
</gene>
<comment type="caution">
    <text evidence="2">The sequence shown here is derived from an EMBL/GenBank/DDBJ whole genome shotgun (WGS) entry which is preliminary data.</text>
</comment>
<feature type="compositionally biased region" description="Polar residues" evidence="1">
    <location>
        <begin position="181"/>
        <end position="192"/>
    </location>
</feature>
<evidence type="ECO:0000313" key="2">
    <source>
        <dbReference type="EMBL" id="OQV15724.1"/>
    </source>
</evidence>
<accession>A0A1W0WKJ1</accession>
<dbReference type="InterPro" id="IPR052845">
    <property type="entry name" value="Axonemal_dynein_LC_domain"/>
</dbReference>
<proteinExistence type="predicted"/>
<evidence type="ECO:0000256" key="1">
    <source>
        <dbReference type="SAM" id="MobiDB-lite"/>
    </source>
</evidence>
<protein>
    <submittedName>
        <fullName evidence="2">Uncharacterized protein</fullName>
    </submittedName>
</protein>
<evidence type="ECO:0000313" key="3">
    <source>
        <dbReference type="Proteomes" id="UP000192578"/>
    </source>
</evidence>
<dbReference type="EMBL" id="MTYJ01000084">
    <property type="protein sequence ID" value="OQV15724.1"/>
    <property type="molecule type" value="Genomic_DNA"/>
</dbReference>
<reference evidence="3" key="1">
    <citation type="submission" date="2017-01" db="EMBL/GenBank/DDBJ databases">
        <title>Comparative genomics of anhydrobiosis in the tardigrade Hypsibius dujardini.</title>
        <authorList>
            <person name="Yoshida Y."/>
            <person name="Koutsovoulos G."/>
            <person name="Laetsch D."/>
            <person name="Stevens L."/>
            <person name="Kumar S."/>
            <person name="Horikawa D."/>
            <person name="Ishino K."/>
            <person name="Komine S."/>
            <person name="Tomita M."/>
            <person name="Blaxter M."/>
            <person name="Arakawa K."/>
        </authorList>
    </citation>
    <scope>NUCLEOTIDE SEQUENCE [LARGE SCALE GENOMIC DNA]</scope>
    <source>
        <strain evidence="3">Z151</strain>
    </source>
</reference>
<dbReference type="AlphaFoldDB" id="A0A1W0WKJ1"/>
<name>A0A1W0WKJ1_HYPEX</name>
<dbReference type="OrthoDB" id="1927454at2759"/>
<feature type="region of interest" description="Disordered" evidence="1">
    <location>
        <begin position="162"/>
        <end position="192"/>
    </location>
</feature>
<sequence length="1142" mass="131670">MDRVERRRLSRICWGTFRVSCSYGDPSFSITVTKTQWKYIGREEDWEQKELQDGNEDGMTDDGEAVRLTESDDVHVYIHTTDKLRDFSKEEKGELDEGGKEGIVFLDDDEREREALMQAVDQEIFDEEMQNRVPRDSHFSFMNDESGKHVITGDILEELEDEPTEGLDEVPVHPVRGRKSTGPSASSEDTSFLQDARNNLLRRESEQVKQKNHLTYVIDAEHAGRVYGNWVEEDEPGKSGKLQPNSRHHLASLYKNFTRAAEQWKLDRQVTPPVNPDDLLIMLASVQDDQTLYDAVFHEIACQAEVETPARGLLLKSIREKYTKLVGRLPKMLLDVRDDLIDQRARDKQFAEYLISYQAWWRQQQLVMETTEGQNDETSRDILEEYSVLSTQIPLYEDQARQLRDLAMLHSQYRARAERHLQELLVSREQWQDTAYLICRKLIKDQKLVKLTEMHAIHQTWYNAAKRSYRSIRVADQTVTANLRTIQKEFIRSFQTLESRLLEDEVNTVQLLQSVRVAVDRRLFLGLFKKDKMDSLFVRQTRKSLVRWHHALGQISGRFTGDHVSENEAMLERLNEIFKNVISSTMDVYLLRHNREQEISSDHPMSPIHKSAKKMSLFTNVGPDFQRIPPVDADFGGPVCDNTESPLMSPKPDTPIADPIEDLTDNEFEESERLFQHILNRVVDLSAFRHSLPYTELYRLCRSYQVAQKMFESRIRGEKKFTEWVGEMWESLRKSTELSKDEAYFTRSGTKDSFTDFAAGLLDQVHAMLDLVRNDFTESAPTTKSQNIVRRFLMQTNAWCMLSQSAIEANTESILERISILFTSMARSGIELIALVCLATSNAVTEKRLKELLDKQEDSVERLHNFRQSIDGILDDLYRISKMLDKTPKPPELDDPDDDKPAKWHRISEIEETLVAHVDKWRYYAAMSINYAFEVGSAQEKSYLPDSKLTSYSMEALCELNKFDENGNDFPTSLHIITNVPKCLQPSQMRNWDRGDMIEIRCLGEDENVYVKPFRLATVENLARETAPEIIRKFLAVQAELAAEKMATVKANQLLLELERDFALLNMENQTLDSEIQHRQALKDGTAPPSVTLPEVALVELEESASKENPLPPLFRRVEYFPGYADGAAVCDCGVNAPPVTQ</sequence>